<keyword evidence="4" id="KW-1185">Reference proteome</keyword>
<dbReference type="RefSeq" id="WP_094377280.1">
    <property type="nucleotide sequence ID" value="NZ_NOKA02000147.1"/>
</dbReference>
<organism evidence="2 5">
    <name type="scientific">Lachnotalea glycerini</name>
    <dbReference type="NCBI Taxonomy" id="1763509"/>
    <lineage>
        <taxon>Bacteria</taxon>
        <taxon>Bacillati</taxon>
        <taxon>Bacillota</taxon>
        <taxon>Clostridia</taxon>
        <taxon>Lachnospirales</taxon>
        <taxon>Lachnospiraceae</taxon>
        <taxon>Lachnotalea</taxon>
    </lineage>
</organism>
<accession>A0A255II78</accession>
<name>A0A255II78_9FIRM</name>
<evidence type="ECO:0000256" key="1">
    <source>
        <dbReference type="SAM" id="SignalP"/>
    </source>
</evidence>
<protein>
    <submittedName>
        <fullName evidence="2">Uncharacterized protein</fullName>
    </submittedName>
</protein>
<dbReference type="AlphaFoldDB" id="A0A255II78"/>
<proteinExistence type="predicted"/>
<feature type="chain" id="PRO_5036033808" evidence="1">
    <location>
        <begin position="26"/>
        <end position="113"/>
    </location>
</feature>
<evidence type="ECO:0000313" key="5">
    <source>
        <dbReference type="Proteomes" id="UP000247523"/>
    </source>
</evidence>
<evidence type="ECO:0000313" key="3">
    <source>
        <dbReference type="EMBL" id="RDY26529.1"/>
    </source>
</evidence>
<keyword evidence="1" id="KW-0732">Signal</keyword>
<evidence type="ECO:0000313" key="2">
    <source>
        <dbReference type="EMBL" id="PXV93305.1"/>
    </source>
</evidence>
<comment type="caution">
    <text evidence="2">The sequence shown here is derived from an EMBL/GenBank/DDBJ whole genome shotgun (WGS) entry which is preliminary data.</text>
</comment>
<sequence>MKKHKKIFSLLICAALLLTSTTISAANSKKITDTSKRIWTTLDGEVYANGYVTAEAEHSTTVQLTYNGTTKTDKNIGCGQVFATTGSFKFTNAAKAYAASYKMSCHLYYSFDL</sequence>
<dbReference type="Proteomes" id="UP000247523">
    <property type="component" value="Unassembled WGS sequence"/>
</dbReference>
<evidence type="ECO:0000313" key="4">
    <source>
        <dbReference type="Proteomes" id="UP000216411"/>
    </source>
</evidence>
<reference evidence="3 4" key="1">
    <citation type="journal article" date="2017" name="Genome Announc.">
        <title>Draft Genome Sequence of a Sporulating and Motile Strain of Lachnotalea glycerini Isolated from Water in Quebec City, Canada.</title>
        <authorList>
            <person name="Maheux A.F."/>
            <person name="Boudreau D.K."/>
            <person name="Berube E."/>
            <person name="Boissinot M."/>
            <person name="Raymond F."/>
            <person name="Brodeur S."/>
            <person name="Corbeil J."/>
            <person name="Isabel S."/>
            <person name="Omar R.F."/>
            <person name="Bergeron M.G."/>
        </authorList>
    </citation>
    <scope>NUCLEOTIDE SEQUENCE [LARGE SCALE GENOMIC DNA]</scope>
    <source>
        <strain evidence="3 4">CCRI-19302</strain>
    </source>
</reference>
<feature type="signal peptide" evidence="1">
    <location>
        <begin position="1"/>
        <end position="25"/>
    </location>
</feature>
<reference evidence="3" key="3">
    <citation type="submission" date="2018-07" db="EMBL/GenBank/DDBJ databases">
        <authorList>
            <person name="Quirk P.G."/>
            <person name="Krulwich T.A."/>
        </authorList>
    </citation>
    <scope>NUCLEOTIDE SEQUENCE</scope>
    <source>
        <strain evidence="3">CCRI-19302</strain>
    </source>
</reference>
<dbReference type="EMBL" id="QICS01000002">
    <property type="protein sequence ID" value="PXV93305.1"/>
    <property type="molecule type" value="Genomic_DNA"/>
</dbReference>
<dbReference type="EMBL" id="NOKA02000147">
    <property type="protein sequence ID" value="RDY26529.1"/>
    <property type="molecule type" value="Genomic_DNA"/>
</dbReference>
<dbReference type="Proteomes" id="UP000216411">
    <property type="component" value="Unassembled WGS sequence"/>
</dbReference>
<reference evidence="2 5" key="2">
    <citation type="submission" date="2018-05" db="EMBL/GenBank/DDBJ databases">
        <title>Genomic Encyclopedia of Type Strains, Phase IV (KMG-IV): sequencing the most valuable type-strain genomes for metagenomic binning, comparative biology and taxonomic classification.</title>
        <authorList>
            <person name="Goeker M."/>
        </authorList>
    </citation>
    <scope>NUCLEOTIDE SEQUENCE [LARGE SCALE GENOMIC DNA]</scope>
    <source>
        <strain evidence="2 5">DSM 28816</strain>
    </source>
</reference>
<gene>
    <name evidence="2" type="ORF">C8E03_10272</name>
    <name evidence="3" type="ORF">CG710_021695</name>
</gene>